<dbReference type="VEuPathDB" id="FungiDB:ASPNIDRAFT2_1159888"/>
<evidence type="ECO:0000256" key="5">
    <source>
        <dbReference type="ARBA" id="ARBA00038359"/>
    </source>
</evidence>
<dbReference type="VEuPathDB" id="FungiDB:ATCC64974_104520"/>
<proteinExistence type="inferred from homology"/>
<dbReference type="VEuPathDB" id="FungiDB:ASPNIDRAFT2_1168636"/>
<evidence type="ECO:0000256" key="4">
    <source>
        <dbReference type="ARBA" id="ARBA00023136"/>
    </source>
</evidence>
<dbReference type="VEuPathDB" id="FungiDB:M747DRAFT_372031"/>
<gene>
    <name evidence="9" type="ORF">ABL_04623</name>
</gene>
<dbReference type="Pfam" id="PF20684">
    <property type="entry name" value="Fung_rhodopsin"/>
    <property type="match status" value="1"/>
</dbReference>
<dbReference type="SUPFAM" id="SSF52777">
    <property type="entry name" value="CoA-dependent acyltransferases"/>
    <property type="match status" value="1"/>
</dbReference>
<feature type="domain" description="Rhodopsin" evidence="8">
    <location>
        <begin position="49"/>
        <end position="287"/>
    </location>
</feature>
<comment type="subcellular location">
    <subcellularLocation>
        <location evidence="1">Membrane</location>
        <topology evidence="1">Multi-pass membrane protein</topology>
    </subcellularLocation>
</comment>
<dbReference type="EMBL" id="BCMY01000007">
    <property type="protein sequence ID" value="GAQ41962.1"/>
    <property type="molecule type" value="Genomic_DNA"/>
</dbReference>
<evidence type="ECO:0000313" key="10">
    <source>
        <dbReference type="Proteomes" id="UP000068243"/>
    </source>
</evidence>
<evidence type="ECO:0000259" key="8">
    <source>
        <dbReference type="Pfam" id="PF20684"/>
    </source>
</evidence>
<dbReference type="VEuPathDB" id="FungiDB:An11g00060"/>
<keyword evidence="2 7" id="KW-0812">Transmembrane</keyword>
<feature type="region of interest" description="Disordered" evidence="6">
    <location>
        <begin position="1"/>
        <end position="20"/>
    </location>
</feature>
<evidence type="ECO:0000256" key="1">
    <source>
        <dbReference type="ARBA" id="ARBA00004141"/>
    </source>
</evidence>
<feature type="transmembrane region" description="Helical" evidence="7">
    <location>
        <begin position="115"/>
        <end position="132"/>
    </location>
</feature>
<reference evidence="10" key="1">
    <citation type="journal article" date="2016" name="Genome Announc.">
        <title>Draft genome sequence of Aspergillus niger strain An76.</title>
        <authorList>
            <person name="Gong W."/>
            <person name="Cheng Z."/>
            <person name="Zhang H."/>
            <person name="Liu L."/>
            <person name="Gao P."/>
            <person name="Wang L."/>
        </authorList>
    </citation>
    <scope>NUCLEOTIDE SEQUENCE [LARGE SCALE GENOMIC DNA]</scope>
    <source>
        <strain evidence="10">An76</strain>
    </source>
</reference>
<feature type="transmembrane region" description="Helical" evidence="7">
    <location>
        <begin position="144"/>
        <end position="170"/>
    </location>
</feature>
<keyword evidence="4 7" id="KW-0472">Membrane</keyword>
<comment type="caution">
    <text evidence="9">The sequence shown here is derived from an EMBL/GenBank/DDBJ whole genome shotgun (WGS) entry which is preliminary data.</text>
</comment>
<keyword evidence="3 7" id="KW-1133">Transmembrane helix</keyword>
<evidence type="ECO:0000256" key="2">
    <source>
        <dbReference type="ARBA" id="ARBA00022692"/>
    </source>
</evidence>
<comment type="similarity">
    <text evidence="5">Belongs to the SAT4 family.</text>
</comment>
<feature type="transmembrane region" description="Helical" evidence="7">
    <location>
        <begin position="65"/>
        <end position="86"/>
    </location>
</feature>
<protein>
    <submittedName>
        <fullName evidence="9">Integral membrane protein</fullName>
    </submittedName>
</protein>
<dbReference type="Gene3D" id="3.30.559.30">
    <property type="entry name" value="Nonribosomal peptide synthetase, condensation domain"/>
    <property type="match status" value="1"/>
</dbReference>
<feature type="transmembrane region" description="Helical" evidence="7">
    <location>
        <begin position="30"/>
        <end position="53"/>
    </location>
</feature>
<dbReference type="PaxDb" id="5061-CADANGAP00008192"/>
<accession>A0A124BXC3</accession>
<dbReference type="GO" id="GO:0016020">
    <property type="term" value="C:membrane"/>
    <property type="evidence" value="ECO:0007669"/>
    <property type="project" value="UniProtKB-SubCell"/>
</dbReference>
<organism evidence="9 10">
    <name type="scientific">Aspergillus niger</name>
    <dbReference type="NCBI Taxonomy" id="5061"/>
    <lineage>
        <taxon>Eukaryota</taxon>
        <taxon>Fungi</taxon>
        <taxon>Dikarya</taxon>
        <taxon>Ascomycota</taxon>
        <taxon>Pezizomycotina</taxon>
        <taxon>Eurotiomycetes</taxon>
        <taxon>Eurotiomycetidae</taxon>
        <taxon>Eurotiales</taxon>
        <taxon>Aspergillaceae</taxon>
        <taxon>Aspergillus</taxon>
        <taxon>Aspergillus subgen. Circumdati</taxon>
    </lineage>
</organism>
<feature type="compositionally biased region" description="Polar residues" evidence="6">
    <location>
        <begin position="1"/>
        <end position="10"/>
    </location>
</feature>
<dbReference type="PANTHER" id="PTHR33048:SF47">
    <property type="entry name" value="INTEGRAL MEMBRANE PROTEIN-RELATED"/>
    <property type="match status" value="1"/>
</dbReference>
<evidence type="ECO:0000313" key="9">
    <source>
        <dbReference type="EMBL" id="GAQ41962.1"/>
    </source>
</evidence>
<feature type="transmembrane region" description="Helical" evidence="7">
    <location>
        <begin position="223"/>
        <end position="245"/>
    </location>
</feature>
<dbReference type="Proteomes" id="UP000068243">
    <property type="component" value="Unassembled WGS sequence"/>
</dbReference>
<evidence type="ECO:0000256" key="6">
    <source>
        <dbReference type="SAM" id="MobiDB-lite"/>
    </source>
</evidence>
<dbReference type="VEuPathDB" id="FungiDB:ATCC64974_87010"/>
<dbReference type="PANTHER" id="PTHR33048">
    <property type="entry name" value="PTH11-LIKE INTEGRAL MEMBRANE PROTEIN (AFU_ORTHOLOGUE AFUA_5G11245)"/>
    <property type="match status" value="1"/>
</dbReference>
<dbReference type="OrthoDB" id="5401779at2759"/>
<name>A0A124BXC3_ASPNG</name>
<dbReference type="AlphaFoldDB" id="A0A124BXC3"/>
<dbReference type="InterPro" id="IPR052337">
    <property type="entry name" value="SAT4-like"/>
</dbReference>
<evidence type="ECO:0000256" key="7">
    <source>
        <dbReference type="SAM" id="Phobius"/>
    </source>
</evidence>
<dbReference type="InterPro" id="IPR049326">
    <property type="entry name" value="Rhodopsin_dom_fungi"/>
</dbReference>
<evidence type="ECO:0000256" key="3">
    <source>
        <dbReference type="ARBA" id="ARBA00022989"/>
    </source>
</evidence>
<sequence>MPSVDLNQIPASPPPDGVTPNFVNPPNQNYQIYSINIALCLTGTAVLILRLYTRGKLQKTIGVDDWFCIWAQVCAWLFAILCMLNIRNGYGVHIWDLYLSKIKPFKQYDLAAEDIFVVGIWLVKTSILLFYLRLSPEKRFRQMTYGIMVFVALYNIISLLVFTLGCIPVQASWDVTLMPTAKCVDQLSFVYANAAFNLFSDLITLALPIRLCWSLQTTLKQRVLLMIVLMMGSFACVIAIIRIVTMMPFVSSMDLTWYKVTLAKWAMVEINVGIICSCLPVMRPLLIRFFPTVFGSHASSGVRPIRPADAKDTFGAARKKVIRNWDYLSTIKGTHAGETTQDVESLHEEPKQENGNSEPAIMMATEYSVTCKRRSAKYRSPEAFSFWKDYLRGSRLTTLSDPTISGEAKATDVKAIRAAFAFTLAETVKAHDVTYGLSLNARELIPGVETLLGPCFNCSPIRVQLQQNWTVRDLCRSLQESCTLASRHGYVELSDIIANCTDWPAGSDYGWYLDNFPTQSIPSCSLNDAEVLQYSMDGRGDLPHQLRVRSFVDERTWEIQVLTSSNVMGNEQASVLASMLLQIGQRFSQSPEVALSSPLLRDGCVDGAVDGVAFSVARDENGIRQEIPV</sequence>
<dbReference type="VEuPathDB" id="FungiDB:M747DRAFT_287851"/>
<feature type="transmembrane region" description="Helical" evidence="7">
    <location>
        <begin position="190"/>
        <end position="211"/>
    </location>
</feature>